<dbReference type="InterPro" id="IPR001173">
    <property type="entry name" value="Glyco_trans_2-like"/>
</dbReference>
<reference evidence="5 6" key="1">
    <citation type="submission" date="2016-10" db="EMBL/GenBank/DDBJ databases">
        <authorList>
            <person name="de Groot N.N."/>
        </authorList>
    </citation>
    <scope>NUCLEOTIDE SEQUENCE [LARGE SCALE GENOMIC DNA]</scope>
    <source>
        <strain evidence="5 6">DSM 26130</strain>
    </source>
</reference>
<dbReference type="GO" id="GO:0016757">
    <property type="term" value="F:glycosyltransferase activity"/>
    <property type="evidence" value="ECO:0007669"/>
    <property type="project" value="UniProtKB-KW"/>
</dbReference>
<sequence>MISIVIPVHNRLGFTRQCLACLSVQTYRDFQVIVIDDGSTDGTSEMIHQEFPDVVVLRGDGNLWWAEATNWGIRYAQQHQDKRQANFVLTLNDDTYVKPDYLKTLLETYQTHKPCLVGSVSVDSEQPNKLEYAGTTFDLYVAKGKHLAENYNCDYRELIRQTSYIESDSLPGRGTLIPMRVFDEIGLFDSKNYIHYMADIELSVRARKAGYRLIVSAKSPVSEFVSATNSLVTHSASWKEFWNGFTSFKSPTNLKIRYQFAITHSRTKIIYFLFDISRICAGFIRRKLRPVKPI</sequence>
<dbReference type="SUPFAM" id="SSF53448">
    <property type="entry name" value="Nucleotide-diphospho-sugar transferases"/>
    <property type="match status" value="1"/>
</dbReference>
<evidence type="ECO:0000256" key="2">
    <source>
        <dbReference type="ARBA" id="ARBA00022676"/>
    </source>
</evidence>
<evidence type="ECO:0000259" key="4">
    <source>
        <dbReference type="Pfam" id="PF00535"/>
    </source>
</evidence>
<gene>
    <name evidence="5" type="ORF">SAMN05216167_1179</name>
</gene>
<feature type="domain" description="Glycosyltransferase 2-like" evidence="4">
    <location>
        <begin position="3"/>
        <end position="135"/>
    </location>
</feature>
<dbReference type="PANTHER" id="PTHR43179:SF12">
    <property type="entry name" value="GALACTOFURANOSYLTRANSFERASE GLFT2"/>
    <property type="match status" value="1"/>
</dbReference>
<keyword evidence="6" id="KW-1185">Reference proteome</keyword>
<protein>
    <submittedName>
        <fullName evidence="5">Glycosyltransferase, GT2 family</fullName>
    </submittedName>
</protein>
<evidence type="ECO:0000256" key="1">
    <source>
        <dbReference type="ARBA" id="ARBA00006739"/>
    </source>
</evidence>
<dbReference type="OrthoDB" id="9771846at2"/>
<keyword evidence="3 5" id="KW-0808">Transferase</keyword>
<dbReference type="EMBL" id="FOLQ01000017">
    <property type="protein sequence ID" value="SFE65099.1"/>
    <property type="molecule type" value="Genomic_DNA"/>
</dbReference>
<comment type="similarity">
    <text evidence="1">Belongs to the glycosyltransferase 2 family.</text>
</comment>
<organism evidence="5 6">
    <name type="scientific">Spirosoma endophyticum</name>
    <dbReference type="NCBI Taxonomy" id="662367"/>
    <lineage>
        <taxon>Bacteria</taxon>
        <taxon>Pseudomonadati</taxon>
        <taxon>Bacteroidota</taxon>
        <taxon>Cytophagia</taxon>
        <taxon>Cytophagales</taxon>
        <taxon>Cytophagaceae</taxon>
        <taxon>Spirosoma</taxon>
    </lineage>
</organism>
<evidence type="ECO:0000313" key="5">
    <source>
        <dbReference type="EMBL" id="SFE65099.1"/>
    </source>
</evidence>
<dbReference type="Gene3D" id="3.90.550.10">
    <property type="entry name" value="Spore Coat Polysaccharide Biosynthesis Protein SpsA, Chain A"/>
    <property type="match status" value="1"/>
</dbReference>
<accession>A0A1I2C9T3</accession>
<dbReference type="Pfam" id="PF00535">
    <property type="entry name" value="Glycos_transf_2"/>
    <property type="match status" value="1"/>
</dbReference>
<dbReference type="InterPro" id="IPR029044">
    <property type="entry name" value="Nucleotide-diphossugar_trans"/>
</dbReference>
<dbReference type="Proteomes" id="UP000198598">
    <property type="component" value="Unassembled WGS sequence"/>
</dbReference>
<dbReference type="AlphaFoldDB" id="A0A1I2C9T3"/>
<dbReference type="PANTHER" id="PTHR43179">
    <property type="entry name" value="RHAMNOSYLTRANSFERASE WBBL"/>
    <property type="match status" value="1"/>
</dbReference>
<name>A0A1I2C9T3_9BACT</name>
<proteinExistence type="inferred from homology"/>
<evidence type="ECO:0000313" key="6">
    <source>
        <dbReference type="Proteomes" id="UP000198598"/>
    </source>
</evidence>
<evidence type="ECO:0000256" key="3">
    <source>
        <dbReference type="ARBA" id="ARBA00022679"/>
    </source>
</evidence>
<dbReference type="STRING" id="662367.SAMN05216167_1179"/>
<dbReference type="RefSeq" id="WP_093832285.1">
    <property type="nucleotide sequence ID" value="NZ_FOLQ01000017.1"/>
</dbReference>
<keyword evidence="2" id="KW-0328">Glycosyltransferase</keyword>